<proteinExistence type="predicted"/>
<accession>A0A656AQA2</accession>
<evidence type="ECO:0000313" key="4">
    <source>
        <dbReference type="Proteomes" id="UP000046067"/>
    </source>
</evidence>
<organism evidence="2 3">
    <name type="scientific">Vibrio cholerae</name>
    <dbReference type="NCBI Taxonomy" id="666"/>
    <lineage>
        <taxon>Bacteria</taxon>
        <taxon>Pseudomonadati</taxon>
        <taxon>Pseudomonadota</taxon>
        <taxon>Gammaproteobacteria</taxon>
        <taxon>Vibrionales</taxon>
        <taxon>Vibrionaceae</taxon>
        <taxon>Vibrio</taxon>
    </lineage>
</organism>
<dbReference type="EMBL" id="CWQY01000043">
    <property type="protein sequence ID" value="CSD26877.1"/>
    <property type="molecule type" value="Genomic_DNA"/>
</dbReference>
<evidence type="ECO:0000313" key="1">
    <source>
        <dbReference type="EMBL" id="CSC78484.1"/>
    </source>
</evidence>
<dbReference type="Proteomes" id="UP000041770">
    <property type="component" value="Unassembled WGS sequence"/>
</dbReference>
<dbReference type="Proteomes" id="UP000046067">
    <property type="component" value="Unassembled WGS sequence"/>
</dbReference>
<sequence>MMKQAKYRPYLTFGITVCTKGDLLLLQRNHIAGDLALQIRFFIGTDQRDGSPSSEMREHQFRERIVRRKIEY</sequence>
<name>A0A656AQA2_VIBCL</name>
<evidence type="ECO:0000313" key="3">
    <source>
        <dbReference type="Proteomes" id="UP000041770"/>
    </source>
</evidence>
<dbReference type="EMBL" id="CWQJ01000033">
    <property type="protein sequence ID" value="CSC78484.1"/>
    <property type="molecule type" value="Genomic_DNA"/>
</dbReference>
<evidence type="ECO:0000313" key="2">
    <source>
        <dbReference type="EMBL" id="CSD26877.1"/>
    </source>
</evidence>
<gene>
    <name evidence="2" type="ORF">ERS013200_03728</name>
    <name evidence="1" type="ORF">ERS013201_03547</name>
</gene>
<dbReference type="AlphaFoldDB" id="A0A656AQA2"/>
<protein>
    <submittedName>
        <fullName evidence="2">Uncharacterized protein</fullName>
    </submittedName>
</protein>
<reference evidence="3 4" key="1">
    <citation type="submission" date="2015-07" db="EMBL/GenBank/DDBJ databases">
        <authorList>
            <consortium name="Pathogen Informatics"/>
        </authorList>
    </citation>
    <scope>NUCLEOTIDE SEQUENCE [LARGE SCALE GENOMIC DNA]</scope>
    <source>
        <strain evidence="2 3">A316</strain>
        <strain evidence="1 4">A325</strain>
    </source>
</reference>